<proteinExistence type="predicted"/>
<dbReference type="InterPro" id="IPR036237">
    <property type="entry name" value="Xyl_isomerase-like_sf"/>
</dbReference>
<keyword evidence="2" id="KW-0540">Nuclease</keyword>
<dbReference type="SUPFAM" id="SSF51658">
    <property type="entry name" value="Xylose isomerase-like"/>
    <property type="match status" value="1"/>
</dbReference>
<dbReference type="EMBL" id="FLUN01000001">
    <property type="protein sequence ID" value="SBW11747.1"/>
    <property type="molecule type" value="Genomic_DNA"/>
</dbReference>
<reference evidence="2" key="1">
    <citation type="submission" date="2016-04" db="EMBL/GenBank/DDBJ databases">
        <authorList>
            <person name="Evans L.H."/>
            <person name="Alamgir A."/>
            <person name="Owens N."/>
            <person name="Weber N.D."/>
            <person name="Virtaneva K."/>
            <person name="Barbian K."/>
            <person name="Babar A."/>
            <person name="Rosenke K."/>
        </authorList>
    </citation>
    <scope>NUCLEOTIDE SEQUENCE</scope>
    <source>
        <strain evidence="2">86</strain>
    </source>
</reference>
<feature type="domain" description="Xylose isomerase-like TIM barrel" evidence="1">
    <location>
        <begin position="26"/>
        <end position="243"/>
    </location>
</feature>
<name>A0A212KJB1_9FIRM</name>
<dbReference type="AlphaFoldDB" id="A0A212KJB1"/>
<keyword evidence="2" id="KW-0255">Endonuclease</keyword>
<evidence type="ECO:0000259" key="1">
    <source>
        <dbReference type="Pfam" id="PF01261"/>
    </source>
</evidence>
<protein>
    <submittedName>
        <fullName evidence="2">AP endonuclease, family 2</fullName>
    </submittedName>
</protein>
<dbReference type="Pfam" id="PF01261">
    <property type="entry name" value="AP_endonuc_2"/>
    <property type="match status" value="1"/>
</dbReference>
<evidence type="ECO:0000313" key="2">
    <source>
        <dbReference type="EMBL" id="SBW11747.1"/>
    </source>
</evidence>
<gene>
    <name evidence="2" type="ORF">KL86CLO1_13376</name>
</gene>
<keyword evidence="2" id="KW-0378">Hydrolase</keyword>
<sequence>MIETISFPVYNESMAEYGGPEDLQNACRALGCGGIEALWGGDTAMDTLPGNYAPGYHLTFYPDWVDFWRGDEVALLRKFGSRTAYESFYGGPGREALVAQYRADLARAARLGVRYVVFHVSDVSIEEGYTYRWEHSDKEVLDASIELVNLLFDGADYPFALLVENQWWPGFTFTDPAKTNYLLDGIHHFNKGILLDTGHLMNANPALLTEADGIAYIHKMLDEHGDLVRHIRGMHLHQSLSGPYVKANTGRLPGSMGGDYVARFGESYGHILKIDQHRPWTDPAIAGIIKRIAPEVLTHELSCKNRAERERAVAAQRETLKRGGLYQ</sequence>
<accession>A0A212KJB1</accession>
<dbReference type="InterPro" id="IPR013022">
    <property type="entry name" value="Xyl_isomerase-like_TIM-brl"/>
</dbReference>
<dbReference type="Gene3D" id="3.20.20.150">
    <property type="entry name" value="Divalent-metal-dependent TIM barrel enzymes"/>
    <property type="match status" value="1"/>
</dbReference>
<organism evidence="2">
    <name type="scientific">uncultured Eubacteriales bacterium</name>
    <dbReference type="NCBI Taxonomy" id="172733"/>
    <lineage>
        <taxon>Bacteria</taxon>
        <taxon>Bacillati</taxon>
        <taxon>Bacillota</taxon>
        <taxon>Clostridia</taxon>
        <taxon>Eubacteriales</taxon>
        <taxon>environmental samples</taxon>
    </lineage>
</organism>
<dbReference type="GO" id="GO:0004519">
    <property type="term" value="F:endonuclease activity"/>
    <property type="evidence" value="ECO:0007669"/>
    <property type="project" value="UniProtKB-KW"/>
</dbReference>